<evidence type="ECO:0000313" key="4">
    <source>
        <dbReference type="Proteomes" id="UP000275267"/>
    </source>
</evidence>
<evidence type="ECO:0000313" key="3">
    <source>
        <dbReference type="EMBL" id="RLN35222.1"/>
    </source>
</evidence>
<dbReference type="Proteomes" id="UP000275267">
    <property type="component" value="Unassembled WGS sequence"/>
</dbReference>
<feature type="region of interest" description="Disordered" evidence="1">
    <location>
        <begin position="566"/>
        <end position="602"/>
    </location>
</feature>
<evidence type="ECO:0000256" key="1">
    <source>
        <dbReference type="SAM" id="MobiDB-lite"/>
    </source>
</evidence>
<feature type="compositionally biased region" description="Gly residues" evidence="1">
    <location>
        <begin position="177"/>
        <end position="187"/>
    </location>
</feature>
<sequence>MAQDFHDIFFRMSSIQLQCILKEVKKDVALRFNGVAGTGKLTGDIWQGSEAASAWQKHRQECPSSLPSPQIGNSQEIRICAGLAFSYRHRYAAAPLVATVHITARVSPGVKDPAFLAACGGGSWFLGSCTTGKGSRRSARVGGGTCGGGAAAAAAMDSGNSGSLQSSSGGDDEFDSRGGGGGGGGGVDSSPLSALLRPSPSPSAAAFSLQGSYFGLQEFTSAPPLQPQQQGAWSGASGSFAGASGLSTSSSPRVAHTDAGAGVRPQGADTAVAAAQGQGAGVGAPAPAQQPPRGSRKRTRASRRAPTTVLTTDTSNFRAMVQEFTGIPSPPFGAGVGVGLGGPAASLRTRFDHIFPPPSSLRSAAGGAAGDATPSLPPYLLRPFPHKVPTAPSTFPPFTSSSSTSSSTPSSSNIGAANANAATTTAASSNPAAPAAAAGAGDAFQQLTSSALLRLQQDASSYLSFQNLLDSQPSSQSIFGAVGGFAQPSRLHDPAPSPSDFLAGVGSSSLGLTHGGLLGSEGLHLHHSRSDAHGHGGDELSGVVAAGASGGSCKLNYSSHAGAVMASSSAAGSADKPPDGGAGAPGRPGRGDGLDPWICTSE</sequence>
<dbReference type="PANTHER" id="PTHR33179:SF82">
    <property type="entry name" value="VQ MOTIF-CONTAINING PROTEIN"/>
    <property type="match status" value="1"/>
</dbReference>
<proteinExistence type="predicted"/>
<dbReference type="InterPro" id="IPR039609">
    <property type="entry name" value="VQ_15/22"/>
</dbReference>
<feature type="region of interest" description="Disordered" evidence="1">
    <location>
        <begin position="157"/>
        <end position="201"/>
    </location>
</feature>
<feature type="region of interest" description="Disordered" evidence="1">
    <location>
        <begin position="358"/>
        <end position="414"/>
    </location>
</feature>
<dbReference type="InterPro" id="IPR008889">
    <property type="entry name" value="VQ"/>
</dbReference>
<feature type="compositionally biased region" description="Low complexity" evidence="1">
    <location>
        <begin position="360"/>
        <end position="374"/>
    </location>
</feature>
<evidence type="ECO:0000259" key="2">
    <source>
        <dbReference type="Pfam" id="PF05678"/>
    </source>
</evidence>
<feature type="compositionally biased region" description="Low complexity" evidence="1">
    <location>
        <begin position="566"/>
        <end position="575"/>
    </location>
</feature>
<dbReference type="OrthoDB" id="780193at2759"/>
<organism evidence="3 4">
    <name type="scientific">Panicum miliaceum</name>
    <name type="common">Proso millet</name>
    <name type="synonym">Broomcorn millet</name>
    <dbReference type="NCBI Taxonomy" id="4540"/>
    <lineage>
        <taxon>Eukaryota</taxon>
        <taxon>Viridiplantae</taxon>
        <taxon>Streptophyta</taxon>
        <taxon>Embryophyta</taxon>
        <taxon>Tracheophyta</taxon>
        <taxon>Spermatophyta</taxon>
        <taxon>Magnoliopsida</taxon>
        <taxon>Liliopsida</taxon>
        <taxon>Poales</taxon>
        <taxon>Poaceae</taxon>
        <taxon>PACMAD clade</taxon>
        <taxon>Panicoideae</taxon>
        <taxon>Panicodae</taxon>
        <taxon>Paniceae</taxon>
        <taxon>Panicinae</taxon>
        <taxon>Panicum</taxon>
        <taxon>Panicum sect. Panicum</taxon>
    </lineage>
</organism>
<comment type="caution">
    <text evidence="3">The sequence shown here is derived from an EMBL/GenBank/DDBJ whole genome shotgun (WGS) entry which is preliminary data.</text>
</comment>
<keyword evidence="4" id="KW-1185">Reference proteome</keyword>
<feature type="compositionally biased region" description="Low complexity" evidence="1">
    <location>
        <begin position="188"/>
        <end position="201"/>
    </location>
</feature>
<dbReference type="Pfam" id="PF05678">
    <property type="entry name" value="VQ"/>
    <property type="match status" value="1"/>
</dbReference>
<feature type="compositionally biased region" description="Low complexity" evidence="1">
    <location>
        <begin position="265"/>
        <end position="293"/>
    </location>
</feature>
<feature type="region of interest" description="Disordered" evidence="1">
    <location>
        <begin position="243"/>
        <end position="308"/>
    </location>
</feature>
<reference evidence="4" key="1">
    <citation type="journal article" date="2019" name="Nat. Commun.">
        <title>The genome of broomcorn millet.</title>
        <authorList>
            <person name="Zou C."/>
            <person name="Miki D."/>
            <person name="Li D."/>
            <person name="Tang Q."/>
            <person name="Xiao L."/>
            <person name="Rajput S."/>
            <person name="Deng P."/>
            <person name="Jia W."/>
            <person name="Huang R."/>
            <person name="Zhang M."/>
            <person name="Sun Y."/>
            <person name="Hu J."/>
            <person name="Fu X."/>
            <person name="Schnable P.S."/>
            <person name="Li F."/>
            <person name="Zhang H."/>
            <person name="Feng B."/>
            <person name="Zhu X."/>
            <person name="Liu R."/>
            <person name="Schnable J.C."/>
            <person name="Zhu J.-K."/>
            <person name="Zhang H."/>
        </authorList>
    </citation>
    <scope>NUCLEOTIDE SEQUENCE [LARGE SCALE GENOMIC DNA]</scope>
</reference>
<feature type="compositionally biased region" description="Low complexity" evidence="1">
    <location>
        <begin position="389"/>
        <end position="414"/>
    </location>
</feature>
<dbReference type="AlphaFoldDB" id="A0A3L6TAP4"/>
<protein>
    <submittedName>
        <fullName evidence="3">Fibroin heavy chain</fullName>
    </submittedName>
</protein>
<accession>A0A3L6TAP4</accession>
<feature type="compositionally biased region" description="Low complexity" evidence="1">
    <location>
        <begin position="157"/>
        <end position="169"/>
    </location>
</feature>
<gene>
    <name evidence="3" type="ORF">C2845_PM03G33240</name>
</gene>
<dbReference type="STRING" id="4540.A0A3L6TAP4"/>
<feature type="domain" description="VQ" evidence="2">
    <location>
        <begin position="304"/>
        <end position="331"/>
    </location>
</feature>
<dbReference type="EMBL" id="PQIB02000002">
    <property type="protein sequence ID" value="RLN35222.1"/>
    <property type="molecule type" value="Genomic_DNA"/>
</dbReference>
<dbReference type="PANTHER" id="PTHR33179">
    <property type="entry name" value="VQ MOTIF-CONTAINING PROTEIN"/>
    <property type="match status" value="1"/>
</dbReference>
<feature type="compositionally biased region" description="Basic residues" evidence="1">
    <location>
        <begin position="294"/>
        <end position="303"/>
    </location>
</feature>
<name>A0A3L6TAP4_PANMI</name>